<feature type="compositionally biased region" description="Pro residues" evidence="1">
    <location>
        <begin position="134"/>
        <end position="162"/>
    </location>
</feature>
<gene>
    <name evidence="3" type="primary">PRR23E</name>
</gene>
<sequence length="190" mass="19943">MGYPAPWSYPWVPVGSPLWLGHPPPAAPAPSVWPWGFSSFDPQVGSQHLATMAPRGFPCPRGPPPPCSSVPLALSRDTSGYSPQVGWQAPASSAFPAAVRRPSRGAPHLKRCQAPPSEWASRFSIWAPAPPSSPELCPLPPSPSTDSPPEPCCPHCPQPPCRPAAISSSATQSTSLSPAPTVGDVLHDAW</sequence>
<feature type="compositionally biased region" description="Low complexity" evidence="1">
    <location>
        <begin position="163"/>
        <end position="181"/>
    </location>
</feature>
<organism evidence="2 3">
    <name type="scientific">Vulpes vulpes</name>
    <name type="common">Red fox</name>
    <dbReference type="NCBI Taxonomy" id="9627"/>
    <lineage>
        <taxon>Eukaryota</taxon>
        <taxon>Metazoa</taxon>
        <taxon>Chordata</taxon>
        <taxon>Craniata</taxon>
        <taxon>Vertebrata</taxon>
        <taxon>Euteleostomi</taxon>
        <taxon>Mammalia</taxon>
        <taxon>Eutheria</taxon>
        <taxon>Laurasiatheria</taxon>
        <taxon>Carnivora</taxon>
        <taxon>Caniformia</taxon>
        <taxon>Canidae</taxon>
        <taxon>Vulpes</taxon>
    </lineage>
</organism>
<protein>
    <submittedName>
        <fullName evidence="3">Proline-rich protein 23E</fullName>
    </submittedName>
</protein>
<dbReference type="GeneID" id="140594011"/>
<feature type="region of interest" description="Disordered" evidence="1">
    <location>
        <begin position="134"/>
        <end position="190"/>
    </location>
</feature>
<dbReference type="Proteomes" id="UP001652641">
    <property type="component" value="Chromosome 9"/>
</dbReference>
<evidence type="ECO:0000313" key="3">
    <source>
        <dbReference type="RefSeq" id="XP_072578219.1"/>
    </source>
</evidence>
<dbReference type="RefSeq" id="XP_072578219.1">
    <property type="nucleotide sequence ID" value="XM_072722118.1"/>
</dbReference>
<name>A0ABM4XJK1_VULVU</name>
<keyword evidence="2" id="KW-1185">Reference proteome</keyword>
<reference evidence="3" key="1">
    <citation type="submission" date="2025-08" db="UniProtKB">
        <authorList>
            <consortium name="RefSeq"/>
        </authorList>
    </citation>
    <scope>IDENTIFICATION</scope>
    <source>
        <tissue evidence="3">Cell line</tissue>
    </source>
</reference>
<proteinExistence type="predicted"/>
<evidence type="ECO:0000313" key="2">
    <source>
        <dbReference type="Proteomes" id="UP001652641"/>
    </source>
</evidence>
<accession>A0ABM4XJK1</accession>
<evidence type="ECO:0000256" key="1">
    <source>
        <dbReference type="SAM" id="MobiDB-lite"/>
    </source>
</evidence>